<dbReference type="GO" id="GO:0016887">
    <property type="term" value="F:ATP hydrolysis activity"/>
    <property type="evidence" value="ECO:0007669"/>
    <property type="project" value="InterPro"/>
</dbReference>
<evidence type="ECO:0000313" key="5">
    <source>
        <dbReference type="EMBL" id="QHT26305.1"/>
    </source>
</evidence>
<dbReference type="AlphaFoldDB" id="A0A6C0EG40"/>
<accession>A0A6C0EG40</accession>
<sequence length="334" mass="38468">MSYNVAKDNKGSTLPWIQLYRPKKLSEILSNDHVVNTFKQYVKKQYIPHLLLHGPCGTGKTSIIYATAHELYGEYFDIMTLEINASEERGIEVVRTKIKEFVTMKNLMFNEFKLFKLVILDEADSMTLDAQSMLRRLMEDYTSNARFCLTCNKLKNIDPAIQSRCTVFRFSPLNKKDIEKKVKDIAVKRSINVTPDGVNTIIKIANGDMRKVLNIFQSTYMTYKTVDSKNVLKCLGYPEEKHIKEIYDSIMKDDFSKSVDKVIKIKNDNAYSVLEILNELFNLTIDEYNKKNIKDSYICQLLPKLTDIEMALVTCPNDLIQLSAIVASYKSIKV</sequence>
<dbReference type="InterPro" id="IPR047854">
    <property type="entry name" value="RFC_lid"/>
</dbReference>
<dbReference type="GO" id="GO:0005663">
    <property type="term" value="C:DNA replication factor C complex"/>
    <property type="evidence" value="ECO:0007669"/>
    <property type="project" value="TreeGrafter"/>
</dbReference>
<dbReference type="InterPro" id="IPR050238">
    <property type="entry name" value="DNA_Rep/Repair_Clamp_Loader"/>
</dbReference>
<dbReference type="GO" id="GO:0003689">
    <property type="term" value="F:DNA clamp loader activity"/>
    <property type="evidence" value="ECO:0007669"/>
    <property type="project" value="TreeGrafter"/>
</dbReference>
<dbReference type="GO" id="GO:0005524">
    <property type="term" value="F:ATP binding"/>
    <property type="evidence" value="ECO:0007669"/>
    <property type="project" value="UniProtKB-KW"/>
</dbReference>
<evidence type="ECO:0000256" key="1">
    <source>
        <dbReference type="ARBA" id="ARBA00022705"/>
    </source>
</evidence>
<dbReference type="SMART" id="SM00382">
    <property type="entry name" value="AAA"/>
    <property type="match status" value="1"/>
</dbReference>
<feature type="domain" description="AAA+ ATPase" evidence="4">
    <location>
        <begin position="46"/>
        <end position="173"/>
    </location>
</feature>
<keyword evidence="1" id="KW-0235">DNA replication</keyword>
<dbReference type="FunFam" id="3.40.50.300:FF:000952">
    <property type="entry name" value="Replication factor C subunit 2"/>
    <property type="match status" value="1"/>
</dbReference>
<dbReference type="InterPro" id="IPR013748">
    <property type="entry name" value="Rep_factorC_C"/>
</dbReference>
<name>A0A6C0EG40_9ZZZZ</name>
<protein>
    <recommendedName>
        <fullName evidence="4">AAA+ ATPase domain-containing protein</fullName>
    </recommendedName>
</protein>
<dbReference type="PANTHER" id="PTHR11669:SF9">
    <property type="entry name" value="REPLICATION FACTOR C SUBUNIT 5"/>
    <property type="match status" value="1"/>
</dbReference>
<dbReference type="SUPFAM" id="SSF52540">
    <property type="entry name" value="P-loop containing nucleoside triphosphate hydrolases"/>
    <property type="match status" value="1"/>
</dbReference>
<dbReference type="CDD" id="cd00009">
    <property type="entry name" value="AAA"/>
    <property type="match status" value="1"/>
</dbReference>
<dbReference type="GO" id="GO:0006281">
    <property type="term" value="P:DNA repair"/>
    <property type="evidence" value="ECO:0007669"/>
    <property type="project" value="TreeGrafter"/>
</dbReference>
<dbReference type="PANTHER" id="PTHR11669">
    <property type="entry name" value="REPLICATION FACTOR C / DNA POLYMERASE III GAMMA-TAU SUBUNIT"/>
    <property type="match status" value="1"/>
</dbReference>
<dbReference type="EMBL" id="MN739784">
    <property type="protein sequence ID" value="QHT26305.1"/>
    <property type="molecule type" value="Genomic_DNA"/>
</dbReference>
<dbReference type="InterPro" id="IPR027417">
    <property type="entry name" value="P-loop_NTPase"/>
</dbReference>
<dbReference type="GO" id="GO:0005634">
    <property type="term" value="C:nucleus"/>
    <property type="evidence" value="ECO:0007669"/>
    <property type="project" value="TreeGrafter"/>
</dbReference>
<dbReference type="CDD" id="cd18140">
    <property type="entry name" value="HLD_clamp_RFC"/>
    <property type="match status" value="1"/>
</dbReference>
<dbReference type="Gene3D" id="1.20.272.10">
    <property type="match status" value="1"/>
</dbReference>
<dbReference type="NCBIfam" id="NF001679">
    <property type="entry name" value="PRK00440.1"/>
    <property type="match status" value="1"/>
</dbReference>
<evidence type="ECO:0000256" key="2">
    <source>
        <dbReference type="ARBA" id="ARBA00022741"/>
    </source>
</evidence>
<evidence type="ECO:0000259" key="4">
    <source>
        <dbReference type="SMART" id="SM00382"/>
    </source>
</evidence>
<dbReference type="InterPro" id="IPR003593">
    <property type="entry name" value="AAA+_ATPase"/>
</dbReference>
<reference evidence="5" key="1">
    <citation type="journal article" date="2020" name="Nature">
        <title>Giant virus diversity and host interactions through global metagenomics.</title>
        <authorList>
            <person name="Schulz F."/>
            <person name="Roux S."/>
            <person name="Paez-Espino D."/>
            <person name="Jungbluth S."/>
            <person name="Walsh D.A."/>
            <person name="Denef V.J."/>
            <person name="McMahon K.D."/>
            <person name="Konstantinidis K.T."/>
            <person name="Eloe-Fadrosh E.A."/>
            <person name="Kyrpides N.C."/>
            <person name="Woyke T."/>
        </authorList>
    </citation>
    <scope>NUCLEOTIDE SEQUENCE</scope>
    <source>
        <strain evidence="5">GVMAG-M-3300023179-27</strain>
    </source>
</reference>
<dbReference type="InterPro" id="IPR008921">
    <property type="entry name" value="DNA_pol3_clamp-load_cplx_C"/>
</dbReference>
<organism evidence="5">
    <name type="scientific">viral metagenome</name>
    <dbReference type="NCBI Taxonomy" id="1070528"/>
    <lineage>
        <taxon>unclassified sequences</taxon>
        <taxon>metagenomes</taxon>
        <taxon>organismal metagenomes</taxon>
    </lineage>
</organism>
<dbReference type="Pfam" id="PF00004">
    <property type="entry name" value="AAA"/>
    <property type="match status" value="1"/>
</dbReference>
<dbReference type="Gene3D" id="3.40.50.300">
    <property type="entry name" value="P-loop containing nucleotide triphosphate hydrolases"/>
    <property type="match status" value="1"/>
</dbReference>
<keyword evidence="2" id="KW-0547">Nucleotide-binding</keyword>
<keyword evidence="3" id="KW-0067">ATP-binding</keyword>
<proteinExistence type="predicted"/>
<dbReference type="SUPFAM" id="SSF48019">
    <property type="entry name" value="post-AAA+ oligomerization domain-like"/>
    <property type="match status" value="1"/>
</dbReference>
<evidence type="ECO:0000256" key="3">
    <source>
        <dbReference type="ARBA" id="ARBA00022840"/>
    </source>
</evidence>
<dbReference type="GO" id="GO:0003677">
    <property type="term" value="F:DNA binding"/>
    <property type="evidence" value="ECO:0007669"/>
    <property type="project" value="InterPro"/>
</dbReference>
<dbReference type="GO" id="GO:0006261">
    <property type="term" value="P:DNA-templated DNA replication"/>
    <property type="evidence" value="ECO:0007669"/>
    <property type="project" value="TreeGrafter"/>
</dbReference>
<dbReference type="Pfam" id="PF08542">
    <property type="entry name" value="Rep_fac_C"/>
    <property type="match status" value="1"/>
</dbReference>
<dbReference type="InterPro" id="IPR003959">
    <property type="entry name" value="ATPase_AAA_core"/>
</dbReference>
<dbReference type="Gene3D" id="1.10.8.60">
    <property type="match status" value="1"/>
</dbReference>